<feature type="compositionally biased region" description="Polar residues" evidence="1">
    <location>
        <begin position="65"/>
        <end position="77"/>
    </location>
</feature>
<evidence type="ECO:0000313" key="3">
    <source>
        <dbReference type="Proteomes" id="UP000799777"/>
    </source>
</evidence>
<gene>
    <name evidence="2" type="ORF">EK21DRAFT_117532</name>
</gene>
<reference evidence="2" key="1">
    <citation type="journal article" date="2020" name="Stud. Mycol.">
        <title>101 Dothideomycetes genomes: a test case for predicting lifestyles and emergence of pathogens.</title>
        <authorList>
            <person name="Haridas S."/>
            <person name="Albert R."/>
            <person name="Binder M."/>
            <person name="Bloem J."/>
            <person name="Labutti K."/>
            <person name="Salamov A."/>
            <person name="Andreopoulos B."/>
            <person name="Baker S."/>
            <person name="Barry K."/>
            <person name="Bills G."/>
            <person name="Bluhm B."/>
            <person name="Cannon C."/>
            <person name="Castanera R."/>
            <person name="Culley D."/>
            <person name="Daum C."/>
            <person name="Ezra D."/>
            <person name="Gonzalez J."/>
            <person name="Henrissat B."/>
            <person name="Kuo A."/>
            <person name="Liang C."/>
            <person name="Lipzen A."/>
            <person name="Lutzoni F."/>
            <person name="Magnuson J."/>
            <person name="Mondo S."/>
            <person name="Nolan M."/>
            <person name="Ohm R."/>
            <person name="Pangilinan J."/>
            <person name="Park H.-J."/>
            <person name="Ramirez L."/>
            <person name="Alfaro M."/>
            <person name="Sun H."/>
            <person name="Tritt A."/>
            <person name="Yoshinaga Y."/>
            <person name="Zwiers L.-H."/>
            <person name="Turgeon B."/>
            <person name="Goodwin S."/>
            <person name="Spatafora J."/>
            <person name="Crous P."/>
            <person name="Grigoriev I."/>
        </authorList>
    </citation>
    <scope>NUCLEOTIDE SEQUENCE</scope>
    <source>
        <strain evidence="2">CBS 110217</strain>
    </source>
</reference>
<sequence>MHLHTPHLGNKREKRKASIEHSELPVTKKTTKEKKEPKPKKPAKPEKLKAKSQTPEQPHPKPASRSVSPEPTMNSPISMRRLSTAEFTTEPPTDGPRRSSRIKNIGQGMSDKWHKCRPYIERINGTIMPLEHQGTKAYYARDDVKM</sequence>
<dbReference type="EMBL" id="ML978287">
    <property type="protein sequence ID" value="KAF2024687.1"/>
    <property type="molecule type" value="Genomic_DNA"/>
</dbReference>
<dbReference type="AlphaFoldDB" id="A0A9P4GZA1"/>
<accession>A0A9P4GZA1</accession>
<evidence type="ECO:0000256" key="1">
    <source>
        <dbReference type="SAM" id="MobiDB-lite"/>
    </source>
</evidence>
<dbReference type="Proteomes" id="UP000799777">
    <property type="component" value="Unassembled WGS sequence"/>
</dbReference>
<protein>
    <submittedName>
        <fullName evidence="2">Uncharacterized protein</fullName>
    </submittedName>
</protein>
<dbReference type="OrthoDB" id="3799746at2759"/>
<proteinExistence type="predicted"/>
<organism evidence="2 3">
    <name type="scientific">Setomelanomma holmii</name>
    <dbReference type="NCBI Taxonomy" id="210430"/>
    <lineage>
        <taxon>Eukaryota</taxon>
        <taxon>Fungi</taxon>
        <taxon>Dikarya</taxon>
        <taxon>Ascomycota</taxon>
        <taxon>Pezizomycotina</taxon>
        <taxon>Dothideomycetes</taxon>
        <taxon>Pleosporomycetidae</taxon>
        <taxon>Pleosporales</taxon>
        <taxon>Pleosporineae</taxon>
        <taxon>Phaeosphaeriaceae</taxon>
        <taxon>Setomelanomma</taxon>
    </lineage>
</organism>
<keyword evidence="3" id="KW-1185">Reference proteome</keyword>
<feature type="compositionally biased region" description="Basic residues" evidence="1">
    <location>
        <begin position="29"/>
        <end position="42"/>
    </location>
</feature>
<comment type="caution">
    <text evidence="2">The sequence shown here is derived from an EMBL/GenBank/DDBJ whole genome shotgun (WGS) entry which is preliminary data.</text>
</comment>
<evidence type="ECO:0000313" key="2">
    <source>
        <dbReference type="EMBL" id="KAF2024687.1"/>
    </source>
</evidence>
<name>A0A9P4GZA1_9PLEO</name>
<feature type="region of interest" description="Disordered" evidence="1">
    <location>
        <begin position="1"/>
        <end position="110"/>
    </location>
</feature>